<dbReference type="InterPro" id="IPR029060">
    <property type="entry name" value="PIN-like_dom_sf"/>
</dbReference>
<evidence type="ECO:0000259" key="1">
    <source>
        <dbReference type="SMART" id="SM00670"/>
    </source>
</evidence>
<gene>
    <name evidence="2" type="ORF">DRF58_08260</name>
</gene>
<dbReference type="SMART" id="SM00670">
    <property type="entry name" value="PINc"/>
    <property type="match status" value="1"/>
</dbReference>
<dbReference type="Pfam" id="PF13470">
    <property type="entry name" value="PIN_3"/>
    <property type="match status" value="1"/>
</dbReference>
<name>A0A3D9CY85_9FLAO</name>
<protein>
    <submittedName>
        <fullName evidence="2">PIN domain nuclease</fullName>
    </submittedName>
</protein>
<proteinExistence type="predicted"/>
<evidence type="ECO:0000313" key="2">
    <source>
        <dbReference type="EMBL" id="REC70745.1"/>
    </source>
</evidence>
<dbReference type="Gene3D" id="3.40.50.1010">
    <property type="entry name" value="5'-nuclease"/>
    <property type="match status" value="1"/>
</dbReference>
<feature type="domain" description="PIN" evidence="1">
    <location>
        <begin position="3"/>
        <end position="121"/>
    </location>
</feature>
<comment type="caution">
    <text evidence="2">The sequence shown here is derived from an EMBL/GenBank/DDBJ whole genome shotgun (WGS) entry which is preliminary data.</text>
</comment>
<sequence length="139" mass="16065">MMKKVFLDTNIIIDFLGEREGFYKYSAKILTLADQKKIKVYTSPSSISNVFYVLAKYENSKTVLEKIRKFKLLCSMSVMDDEVVEKAIHSNFKDFEDAMQYFSALASNCDVIITRNEKDFKNALIPVMNAESYLLSLRN</sequence>
<accession>A0A3D9CY85</accession>
<organism evidence="2 3">
    <name type="scientific">Epilithonimonas hispanica</name>
    <dbReference type="NCBI Taxonomy" id="358687"/>
    <lineage>
        <taxon>Bacteria</taxon>
        <taxon>Pseudomonadati</taxon>
        <taxon>Bacteroidota</taxon>
        <taxon>Flavobacteriia</taxon>
        <taxon>Flavobacteriales</taxon>
        <taxon>Weeksellaceae</taxon>
        <taxon>Chryseobacterium group</taxon>
        <taxon>Epilithonimonas</taxon>
    </lineage>
</organism>
<dbReference type="OrthoDB" id="1148871at2"/>
<dbReference type="SUPFAM" id="SSF88723">
    <property type="entry name" value="PIN domain-like"/>
    <property type="match status" value="1"/>
</dbReference>
<reference evidence="2 3" key="1">
    <citation type="journal article" date="2006" name="Int. J. Syst. Evol. Microbiol.">
        <title>Chryseobacterium hispanicum sp. nov., isolated from the drinking water distribution system of Sevilla, Spain.</title>
        <authorList>
            <person name="Gallego V."/>
            <person name="Garcia M.T."/>
            <person name="Ventosa A."/>
        </authorList>
    </citation>
    <scope>NUCLEOTIDE SEQUENCE [LARGE SCALE GENOMIC DNA]</scope>
    <source>
        <strain evidence="2 3">KCTC 22104</strain>
    </source>
</reference>
<dbReference type="InterPro" id="IPR002716">
    <property type="entry name" value="PIN_dom"/>
</dbReference>
<dbReference type="CDD" id="cd09854">
    <property type="entry name" value="PIN_VapC-like"/>
    <property type="match status" value="1"/>
</dbReference>
<dbReference type="AlphaFoldDB" id="A0A3D9CY85"/>
<keyword evidence="3" id="KW-1185">Reference proteome</keyword>
<dbReference type="Proteomes" id="UP000256326">
    <property type="component" value="Unassembled WGS sequence"/>
</dbReference>
<dbReference type="EMBL" id="QNUG01000014">
    <property type="protein sequence ID" value="REC70745.1"/>
    <property type="molecule type" value="Genomic_DNA"/>
</dbReference>
<evidence type="ECO:0000313" key="3">
    <source>
        <dbReference type="Proteomes" id="UP000256326"/>
    </source>
</evidence>